<evidence type="ECO:0000313" key="4">
    <source>
        <dbReference type="Proteomes" id="UP000243250"/>
    </source>
</evidence>
<protein>
    <submittedName>
        <fullName evidence="3">Uncharacterized protein</fullName>
    </submittedName>
</protein>
<dbReference type="Pfam" id="PF19111">
    <property type="entry name" value="DUF5798"/>
    <property type="match status" value="1"/>
</dbReference>
<dbReference type="Proteomes" id="UP000243250">
    <property type="component" value="Unassembled WGS sequence"/>
</dbReference>
<name>A0A1I6GIM9_9EURY</name>
<evidence type="ECO:0000313" key="3">
    <source>
        <dbReference type="EMBL" id="SFR42030.1"/>
    </source>
</evidence>
<dbReference type="AlphaFoldDB" id="A0A1I6GIM9"/>
<proteinExistence type="predicted"/>
<keyword evidence="4" id="KW-1185">Reference proteome</keyword>
<reference evidence="4" key="1">
    <citation type="submission" date="2016-10" db="EMBL/GenBank/DDBJ databases">
        <authorList>
            <person name="Varghese N."/>
            <person name="Submissions S."/>
        </authorList>
    </citation>
    <scope>NUCLEOTIDE SEQUENCE [LARGE SCALE GENOMIC DNA]</scope>
    <source>
        <strain evidence="4">CGMCC 1.8711</strain>
    </source>
</reference>
<accession>A0A1I6GIM9</accession>
<organism evidence="3 4">
    <name type="scientific">Halogeometricum limi</name>
    <dbReference type="NCBI Taxonomy" id="555875"/>
    <lineage>
        <taxon>Archaea</taxon>
        <taxon>Methanobacteriati</taxon>
        <taxon>Methanobacteriota</taxon>
        <taxon>Stenosarchaea group</taxon>
        <taxon>Halobacteria</taxon>
        <taxon>Halobacteriales</taxon>
        <taxon>Haloferacaceae</taxon>
        <taxon>Halogeometricum</taxon>
    </lineage>
</organism>
<dbReference type="EMBL" id="FOYS01000002">
    <property type="protein sequence ID" value="SFR42030.1"/>
    <property type="molecule type" value="Genomic_DNA"/>
</dbReference>
<keyword evidence="1" id="KW-0175">Coiled coil</keyword>
<sequence>MGIGGTAKKLQKVAEMAEDVYARLNELRDQLAEMRETTQATKARVDRLEVENAEQRALLEALAEEEGIDVESVTANAHIAEAERRGSTLKVDAEETTASEGDVDADANADADEPADTTNAN</sequence>
<dbReference type="OrthoDB" id="204612at2157"/>
<feature type="compositionally biased region" description="Acidic residues" evidence="2">
    <location>
        <begin position="94"/>
        <end position="115"/>
    </location>
</feature>
<dbReference type="RefSeq" id="WP_089877655.1">
    <property type="nucleotide sequence ID" value="NZ_FOYS01000002.1"/>
</dbReference>
<dbReference type="InterPro" id="IPR043816">
    <property type="entry name" value="DUF5798"/>
</dbReference>
<feature type="coiled-coil region" evidence="1">
    <location>
        <begin position="7"/>
        <end position="65"/>
    </location>
</feature>
<feature type="region of interest" description="Disordered" evidence="2">
    <location>
        <begin position="83"/>
        <end position="121"/>
    </location>
</feature>
<evidence type="ECO:0000256" key="1">
    <source>
        <dbReference type="SAM" id="Coils"/>
    </source>
</evidence>
<gene>
    <name evidence="3" type="ORF">SAMN04488124_1099</name>
</gene>
<dbReference type="STRING" id="555875.SAMN04488124_1099"/>
<evidence type="ECO:0000256" key="2">
    <source>
        <dbReference type="SAM" id="MobiDB-lite"/>
    </source>
</evidence>